<dbReference type="InterPro" id="IPR001584">
    <property type="entry name" value="Integrase_cat-core"/>
</dbReference>
<reference evidence="14" key="1">
    <citation type="journal article" date="2012" name="Nat. Biotechnol.">
        <title>Draft genome sequence of pigeonpea (Cajanus cajan), an orphan legume crop of resource-poor farmers.</title>
        <authorList>
            <person name="Varshney R.K."/>
            <person name="Chen W."/>
            <person name="Li Y."/>
            <person name="Bharti A.K."/>
            <person name="Saxena R.K."/>
            <person name="Schlueter J.A."/>
            <person name="Donoghue M.T."/>
            <person name="Azam S."/>
            <person name="Fan G."/>
            <person name="Whaley A.M."/>
            <person name="Farmer A.D."/>
            <person name="Sheridan J."/>
            <person name="Iwata A."/>
            <person name="Tuteja R."/>
            <person name="Penmetsa R.V."/>
            <person name="Wu W."/>
            <person name="Upadhyaya H.D."/>
            <person name="Yang S.P."/>
            <person name="Shah T."/>
            <person name="Saxena K.B."/>
            <person name="Michael T."/>
            <person name="McCombie W.R."/>
            <person name="Yang B."/>
            <person name="Zhang G."/>
            <person name="Yang H."/>
            <person name="Wang J."/>
            <person name="Spillane C."/>
            <person name="Cook D.R."/>
            <person name="May G.D."/>
            <person name="Xu X."/>
            <person name="Jackson S.A."/>
        </authorList>
    </citation>
    <scope>NUCLEOTIDE SEQUENCE [LARGE SCALE GENOMIC DNA]</scope>
</reference>
<dbReference type="SUPFAM" id="SSF54160">
    <property type="entry name" value="Chromo domain-like"/>
    <property type="match status" value="1"/>
</dbReference>
<dbReference type="InterPro" id="IPR043128">
    <property type="entry name" value="Rev_trsase/Diguanyl_cyclase"/>
</dbReference>
<dbReference type="SUPFAM" id="SSF53098">
    <property type="entry name" value="Ribonuclease H-like"/>
    <property type="match status" value="1"/>
</dbReference>
<dbReference type="FunFam" id="1.10.340.70:FF:000001">
    <property type="entry name" value="Retrovirus-related Pol polyprotein from transposon gypsy-like Protein"/>
    <property type="match status" value="1"/>
</dbReference>
<dbReference type="GO" id="GO:0046872">
    <property type="term" value="F:metal ion binding"/>
    <property type="evidence" value="ECO:0007669"/>
    <property type="project" value="UniProtKB-KW"/>
</dbReference>
<organism evidence="14 15">
    <name type="scientific">Cajanus cajan</name>
    <name type="common">Pigeon pea</name>
    <name type="synonym">Cajanus indicus</name>
    <dbReference type="NCBI Taxonomy" id="3821"/>
    <lineage>
        <taxon>Eukaryota</taxon>
        <taxon>Viridiplantae</taxon>
        <taxon>Streptophyta</taxon>
        <taxon>Embryophyta</taxon>
        <taxon>Tracheophyta</taxon>
        <taxon>Spermatophyta</taxon>
        <taxon>Magnoliopsida</taxon>
        <taxon>eudicotyledons</taxon>
        <taxon>Gunneridae</taxon>
        <taxon>Pentapetalae</taxon>
        <taxon>rosids</taxon>
        <taxon>fabids</taxon>
        <taxon>Fabales</taxon>
        <taxon>Fabaceae</taxon>
        <taxon>Papilionoideae</taxon>
        <taxon>50 kb inversion clade</taxon>
        <taxon>NPAAA clade</taxon>
        <taxon>indigoferoid/millettioid clade</taxon>
        <taxon>Phaseoleae</taxon>
        <taxon>Cajanus</taxon>
    </lineage>
</organism>
<protein>
    <submittedName>
        <fullName evidence="14">Retrotransposable element Tf2</fullName>
    </submittedName>
</protein>
<dbReference type="InterPro" id="IPR043502">
    <property type="entry name" value="DNA/RNA_pol_sf"/>
</dbReference>
<proteinExistence type="predicted"/>
<name>A0A151RGQ8_CAJCA</name>
<dbReference type="InterPro" id="IPR000953">
    <property type="entry name" value="Chromo/chromo_shadow_dom"/>
</dbReference>
<dbReference type="Gene3D" id="2.40.50.40">
    <property type="match status" value="1"/>
</dbReference>
<keyword evidence="8" id="KW-0548">Nucleotidyltransferase</keyword>
<evidence type="ECO:0000313" key="14">
    <source>
        <dbReference type="EMBL" id="KYP41804.1"/>
    </source>
</evidence>
<sequence length="571" mass="64985">MTAEDIHKTAFKTHSGHYERFVKGYSTIAKPLNDMLKKDGFTWSSEAKLAFQCLKVHLSQAPVLALPDFTQPFVLEVDASGIGLGAVLMQNHHPIAFISRTLNMQQQVECTAISTHQPNSELLDAIKTSWQVDDSLQKLIAEVQLDPSSHKAFSWTGGELRRKGRLVVGNDSELRRKILDWLHSSASGGHSGRDATYQRIKSVVYWKGLSKDVRRFIHQCPTCQQCKYDNSASPGLLQPLPIPDMIWQHITMDFIEGLPNSLGKQVIFVVVDRLSKAAHFMALKHPYTASEVAQCFMDNIYKLHGCPASITSDRDPVFISNFWRDFMASQGIQVQLSTAYHPQTDGQTEVVNRCLETYLRCMCSDDPTNCPYEIMYGQPPPAFLPYLPGESKIELVDRSLHKREEQLKMVKFHMRRAQDRMKQLADKGRFERTFEVGDLVFVKLHPYRQVYVAFRGNAKLAPKYYGPYAALDKIGFVAYKIQLPAGSSVHNVFHVSQLKKFVGTTSTSTHCPMTDEETRIKELEAIIERMSVKRGNQAVTKVLVKWKHLLPEEATWEFLFDLKKKFPNFNP</sequence>
<keyword evidence="9" id="KW-0238">DNA-binding</keyword>
<dbReference type="InterPro" id="IPR041588">
    <property type="entry name" value="Integrase_H2C2"/>
</dbReference>
<feature type="domain" description="Integrase catalytic" evidence="13">
    <location>
        <begin position="237"/>
        <end position="360"/>
    </location>
</feature>
<evidence type="ECO:0000259" key="13">
    <source>
        <dbReference type="PROSITE" id="PS50994"/>
    </source>
</evidence>
<dbReference type="PANTHER" id="PTHR37984:SF5">
    <property type="entry name" value="PROTEIN NYNRIN-LIKE"/>
    <property type="match status" value="1"/>
</dbReference>
<dbReference type="InterPro" id="IPR023780">
    <property type="entry name" value="Chromo_domain"/>
</dbReference>
<keyword evidence="4" id="KW-0378">Hydrolase</keyword>
<evidence type="ECO:0000256" key="11">
    <source>
        <dbReference type="ARBA" id="ARBA00023268"/>
    </source>
</evidence>
<evidence type="ECO:0000256" key="1">
    <source>
        <dbReference type="ARBA" id="ARBA00022670"/>
    </source>
</evidence>
<dbReference type="AlphaFoldDB" id="A0A151RGQ8"/>
<keyword evidence="8" id="KW-0239">DNA-directed DNA polymerase</keyword>
<evidence type="ECO:0000256" key="7">
    <source>
        <dbReference type="ARBA" id="ARBA00022918"/>
    </source>
</evidence>
<dbReference type="Gene3D" id="3.30.70.270">
    <property type="match status" value="1"/>
</dbReference>
<dbReference type="Gene3D" id="3.30.420.10">
    <property type="entry name" value="Ribonuclease H-like superfamily/Ribonuclease H"/>
    <property type="match status" value="1"/>
</dbReference>
<evidence type="ECO:0000256" key="8">
    <source>
        <dbReference type="ARBA" id="ARBA00022932"/>
    </source>
</evidence>
<accession>A0A151RGQ8</accession>
<keyword evidence="11" id="KW-0511">Multifunctional enzyme</keyword>
<dbReference type="PROSITE" id="PS50994">
    <property type="entry name" value="INTEGRASE"/>
    <property type="match status" value="1"/>
</dbReference>
<evidence type="ECO:0000256" key="5">
    <source>
        <dbReference type="ARBA" id="ARBA00022842"/>
    </source>
</evidence>
<dbReference type="GO" id="GO:0006310">
    <property type="term" value="P:DNA recombination"/>
    <property type="evidence" value="ECO:0007669"/>
    <property type="project" value="UniProtKB-KW"/>
</dbReference>
<dbReference type="Gramene" id="C.cajan_35126.t">
    <property type="protein sequence ID" value="C.cajan_35126.t"/>
    <property type="gene ID" value="C.cajan_35126"/>
</dbReference>
<feature type="domain" description="Chromo" evidence="12">
    <location>
        <begin position="521"/>
        <end position="571"/>
    </location>
</feature>
<dbReference type="InterPro" id="IPR056924">
    <property type="entry name" value="SH3_Tf2-1"/>
</dbReference>
<dbReference type="GO" id="GO:0006508">
    <property type="term" value="P:proteolysis"/>
    <property type="evidence" value="ECO:0007669"/>
    <property type="project" value="UniProtKB-KW"/>
</dbReference>
<dbReference type="Pfam" id="PF17921">
    <property type="entry name" value="Integrase_H2C2"/>
    <property type="match status" value="1"/>
</dbReference>
<dbReference type="PROSITE" id="PS50013">
    <property type="entry name" value="CHROMO_2"/>
    <property type="match status" value="1"/>
</dbReference>
<dbReference type="InterPro" id="IPR041577">
    <property type="entry name" value="RT_RNaseH_2"/>
</dbReference>
<dbReference type="GO" id="GO:0015074">
    <property type="term" value="P:DNA integration"/>
    <property type="evidence" value="ECO:0007669"/>
    <property type="project" value="UniProtKB-KW"/>
</dbReference>
<dbReference type="GO" id="GO:0004190">
    <property type="term" value="F:aspartic-type endopeptidase activity"/>
    <property type="evidence" value="ECO:0007669"/>
    <property type="project" value="UniProtKB-KW"/>
</dbReference>
<keyword evidence="5" id="KW-0460">Magnesium</keyword>
<dbReference type="GO" id="GO:0003677">
    <property type="term" value="F:DNA binding"/>
    <property type="evidence" value="ECO:0007669"/>
    <property type="project" value="UniProtKB-KW"/>
</dbReference>
<dbReference type="PANTHER" id="PTHR37984">
    <property type="entry name" value="PROTEIN CBG26694"/>
    <property type="match status" value="1"/>
</dbReference>
<dbReference type="Pfam" id="PF24626">
    <property type="entry name" value="SH3_Tf2-1"/>
    <property type="match status" value="1"/>
</dbReference>
<dbReference type="Proteomes" id="UP000075243">
    <property type="component" value="Unassembled WGS sequence"/>
</dbReference>
<evidence type="ECO:0000256" key="9">
    <source>
        <dbReference type="ARBA" id="ARBA00023125"/>
    </source>
</evidence>
<keyword evidence="15" id="KW-1185">Reference proteome</keyword>
<keyword evidence="1" id="KW-0645">Protease</keyword>
<dbReference type="Pfam" id="PF00665">
    <property type="entry name" value="rve"/>
    <property type="match status" value="1"/>
</dbReference>
<keyword evidence="3" id="KW-0064">Aspartyl protease</keyword>
<keyword evidence="2" id="KW-0479">Metal-binding</keyword>
<dbReference type="OMA" id="AYECELI"/>
<dbReference type="GO" id="GO:0003887">
    <property type="term" value="F:DNA-directed DNA polymerase activity"/>
    <property type="evidence" value="ECO:0007669"/>
    <property type="project" value="UniProtKB-KW"/>
</dbReference>
<evidence type="ECO:0000256" key="2">
    <source>
        <dbReference type="ARBA" id="ARBA00022723"/>
    </source>
</evidence>
<dbReference type="InterPro" id="IPR016197">
    <property type="entry name" value="Chromo-like_dom_sf"/>
</dbReference>
<dbReference type="SUPFAM" id="SSF56672">
    <property type="entry name" value="DNA/RNA polymerases"/>
    <property type="match status" value="1"/>
</dbReference>
<keyword evidence="6" id="KW-0229">DNA integration</keyword>
<dbReference type="Pfam" id="PF17919">
    <property type="entry name" value="RT_RNaseH_2"/>
    <property type="match status" value="1"/>
</dbReference>
<dbReference type="InterPro" id="IPR012337">
    <property type="entry name" value="RNaseH-like_sf"/>
</dbReference>
<evidence type="ECO:0000313" key="15">
    <source>
        <dbReference type="Proteomes" id="UP000075243"/>
    </source>
</evidence>
<evidence type="ECO:0000256" key="6">
    <source>
        <dbReference type="ARBA" id="ARBA00022908"/>
    </source>
</evidence>
<gene>
    <name evidence="14" type="ORF">KK1_036826</name>
</gene>
<keyword evidence="7" id="KW-0695">RNA-directed DNA polymerase</keyword>
<dbReference type="GO" id="GO:0003964">
    <property type="term" value="F:RNA-directed DNA polymerase activity"/>
    <property type="evidence" value="ECO:0007669"/>
    <property type="project" value="UniProtKB-KW"/>
</dbReference>
<dbReference type="Gene3D" id="1.10.340.70">
    <property type="match status" value="1"/>
</dbReference>
<evidence type="ECO:0000259" key="12">
    <source>
        <dbReference type="PROSITE" id="PS50013"/>
    </source>
</evidence>
<dbReference type="InterPro" id="IPR050951">
    <property type="entry name" value="Retrovirus_Pol_polyprotein"/>
</dbReference>
<evidence type="ECO:0000256" key="3">
    <source>
        <dbReference type="ARBA" id="ARBA00022750"/>
    </source>
</evidence>
<evidence type="ECO:0000256" key="10">
    <source>
        <dbReference type="ARBA" id="ARBA00023172"/>
    </source>
</evidence>
<evidence type="ECO:0000256" key="4">
    <source>
        <dbReference type="ARBA" id="ARBA00022801"/>
    </source>
</evidence>
<dbReference type="Pfam" id="PF00385">
    <property type="entry name" value="Chromo"/>
    <property type="match status" value="1"/>
</dbReference>
<keyword evidence="8" id="KW-0808">Transferase</keyword>
<keyword evidence="10" id="KW-0233">DNA recombination</keyword>
<dbReference type="EMBL" id="KQ483752">
    <property type="protein sequence ID" value="KYP41804.1"/>
    <property type="molecule type" value="Genomic_DNA"/>
</dbReference>
<dbReference type="InterPro" id="IPR036397">
    <property type="entry name" value="RNaseH_sf"/>
</dbReference>